<dbReference type="Gene3D" id="1.10.10.10">
    <property type="entry name" value="Winged helix-like DNA-binding domain superfamily/Winged helix DNA-binding domain"/>
    <property type="match status" value="1"/>
</dbReference>
<dbReference type="InterPro" id="IPR036388">
    <property type="entry name" value="WH-like_DNA-bd_sf"/>
</dbReference>
<dbReference type="Proteomes" id="UP000325243">
    <property type="component" value="Unassembled WGS sequence"/>
</dbReference>
<accession>A0A5S4V5Y4</accession>
<evidence type="ECO:0000313" key="1">
    <source>
        <dbReference type="EMBL" id="TYL54446.1"/>
    </source>
</evidence>
<dbReference type="EMBL" id="VSSB01000001">
    <property type="protein sequence ID" value="TYL54446.1"/>
    <property type="molecule type" value="Genomic_DNA"/>
</dbReference>
<dbReference type="AlphaFoldDB" id="A0A5S4V5Y4"/>
<comment type="caution">
    <text evidence="1">The sequence shown here is derived from an EMBL/GenBank/DDBJ whole genome shotgun (WGS) entry which is preliminary data.</text>
</comment>
<dbReference type="SUPFAM" id="SSF46785">
    <property type="entry name" value="Winged helix' DNA-binding domain"/>
    <property type="match status" value="1"/>
</dbReference>
<organism evidence="1 2">
    <name type="scientific">Agromyces mariniharenae</name>
    <dbReference type="NCBI Taxonomy" id="2604423"/>
    <lineage>
        <taxon>Bacteria</taxon>
        <taxon>Bacillati</taxon>
        <taxon>Actinomycetota</taxon>
        <taxon>Actinomycetes</taxon>
        <taxon>Micrococcales</taxon>
        <taxon>Microbacteriaceae</taxon>
        <taxon>Agromyces</taxon>
    </lineage>
</organism>
<protein>
    <submittedName>
        <fullName evidence="1">Helix-turn-helix domain-containing protein</fullName>
    </submittedName>
</protein>
<dbReference type="RefSeq" id="WP_148733977.1">
    <property type="nucleotide sequence ID" value="NZ_VSSB01000001.1"/>
</dbReference>
<dbReference type="InterPro" id="IPR036390">
    <property type="entry name" value="WH_DNA-bd_sf"/>
</dbReference>
<keyword evidence="2" id="KW-1185">Reference proteome</keyword>
<evidence type="ECO:0000313" key="2">
    <source>
        <dbReference type="Proteomes" id="UP000325243"/>
    </source>
</evidence>
<proteinExistence type="predicted"/>
<dbReference type="InterPro" id="IPR011991">
    <property type="entry name" value="ArsR-like_HTH"/>
</dbReference>
<reference evidence="1 2" key="1">
    <citation type="submission" date="2019-08" db="EMBL/GenBank/DDBJ databases">
        <authorList>
            <person name="Hu J."/>
        </authorList>
    </citation>
    <scope>NUCLEOTIDE SEQUENCE [LARGE SCALE GENOMIC DNA]</scope>
    <source>
        <strain evidence="1 2">NEAU-184</strain>
    </source>
</reference>
<sequence length="226" mass="23435">MASDGGPEAGGRWSAAALLADPLRRRVYAAVVEHDEGVTREAVAHELDLPRSTAAFHLERLAAAGLLAVEFRRLNGRSGPGAGRPAKLYRRGDSEFALSVPRRLYAVAGSVMAEAIEHAAAGASPKAALRDAASRAGHRLASGAADLEVALLREGFEPRAEGDDTVLGTCPFHKLAQQHPGVVCDLNHALVCAMADEVGAASDRVLLDPGAGGCCLRIAGAFDSSN</sequence>
<gene>
    <name evidence="1" type="ORF">FYC51_12930</name>
</gene>
<dbReference type="CDD" id="cd00090">
    <property type="entry name" value="HTH_ARSR"/>
    <property type="match status" value="1"/>
</dbReference>
<name>A0A5S4V5Y4_9MICO</name>
<dbReference type="Pfam" id="PF12840">
    <property type="entry name" value="HTH_20"/>
    <property type="match status" value="1"/>
</dbReference>